<gene>
    <name evidence="2" type="ORF">SAMN04488058_10952</name>
</gene>
<dbReference type="Pfam" id="PF01066">
    <property type="entry name" value="CDP-OH_P_transf"/>
    <property type="match status" value="1"/>
</dbReference>
<organism evidence="2 3">
    <name type="scientific">Deinococcus reticulitermitis</name>
    <dbReference type="NCBI Taxonomy" id="856736"/>
    <lineage>
        <taxon>Bacteria</taxon>
        <taxon>Thermotogati</taxon>
        <taxon>Deinococcota</taxon>
        <taxon>Deinococci</taxon>
        <taxon>Deinococcales</taxon>
        <taxon>Deinococcaceae</taxon>
        <taxon>Deinococcus</taxon>
    </lineage>
</organism>
<reference evidence="3" key="1">
    <citation type="submission" date="2016-10" db="EMBL/GenBank/DDBJ databases">
        <authorList>
            <person name="Varghese N."/>
            <person name="Submissions S."/>
        </authorList>
    </citation>
    <scope>NUCLEOTIDE SEQUENCE [LARGE SCALE GENOMIC DNA]</scope>
    <source>
        <strain evidence="3">CGMCC 1.10218</strain>
    </source>
</reference>
<keyword evidence="2" id="KW-0808">Transferase</keyword>
<dbReference type="STRING" id="856736.SAMN04488058_10952"/>
<accession>A0A1H6ZHY5</accession>
<sequence length="206" mass="20916">MTLYSAKPAFVRWLRPLALGLAGRGVTANAVTLTAAGLSVALGLALAGDALNGGALRGWLLLPVFLFVRMALNAVDGIMAREGGQRSRLGAYLNELGDAVSDAALYLPLALLPGGWPAPLLVAAALSGELAGVLGQVVGASRRYDGPLGKSDRALLIGAVGLALGLGVRPGAWLSGLLLLAAGLAVWGAWNRVRRGLAEGAAPERP</sequence>
<feature type="transmembrane region" description="Helical" evidence="1">
    <location>
        <begin position="173"/>
        <end position="190"/>
    </location>
</feature>
<dbReference type="GO" id="GO:0016780">
    <property type="term" value="F:phosphotransferase activity, for other substituted phosphate groups"/>
    <property type="evidence" value="ECO:0007669"/>
    <property type="project" value="InterPro"/>
</dbReference>
<dbReference type="GO" id="GO:0016020">
    <property type="term" value="C:membrane"/>
    <property type="evidence" value="ECO:0007669"/>
    <property type="project" value="InterPro"/>
</dbReference>
<protein>
    <submittedName>
        <fullName evidence="2">CDP-diacylglycerol--glycerol-3-phosphate 3-phosphatidyltransferase</fullName>
    </submittedName>
</protein>
<feature type="transmembrane region" description="Helical" evidence="1">
    <location>
        <begin position="21"/>
        <end position="47"/>
    </location>
</feature>
<name>A0A1H6ZHY5_9DEIO</name>
<proteinExistence type="predicted"/>
<keyword evidence="1" id="KW-1133">Transmembrane helix</keyword>
<dbReference type="GO" id="GO:0008654">
    <property type="term" value="P:phospholipid biosynthetic process"/>
    <property type="evidence" value="ECO:0007669"/>
    <property type="project" value="InterPro"/>
</dbReference>
<dbReference type="Gene3D" id="1.20.120.1760">
    <property type="match status" value="1"/>
</dbReference>
<evidence type="ECO:0000256" key="1">
    <source>
        <dbReference type="SAM" id="Phobius"/>
    </source>
</evidence>
<keyword evidence="1" id="KW-0472">Membrane</keyword>
<dbReference type="AlphaFoldDB" id="A0A1H6ZHY5"/>
<evidence type="ECO:0000313" key="2">
    <source>
        <dbReference type="EMBL" id="SEJ49282.1"/>
    </source>
</evidence>
<keyword evidence="3" id="KW-1185">Reference proteome</keyword>
<dbReference type="RefSeq" id="WP_092264639.1">
    <property type="nucleotide sequence ID" value="NZ_FNZA01000009.1"/>
</dbReference>
<dbReference type="OrthoDB" id="1034332at2"/>
<dbReference type="InterPro" id="IPR000462">
    <property type="entry name" value="CDP-OH_P_trans"/>
</dbReference>
<dbReference type="EMBL" id="FNZA01000009">
    <property type="protein sequence ID" value="SEJ49282.1"/>
    <property type="molecule type" value="Genomic_DNA"/>
</dbReference>
<feature type="transmembrane region" description="Helical" evidence="1">
    <location>
        <begin position="59"/>
        <end position="79"/>
    </location>
</feature>
<evidence type="ECO:0000313" key="3">
    <source>
        <dbReference type="Proteomes" id="UP000199223"/>
    </source>
</evidence>
<dbReference type="InterPro" id="IPR043130">
    <property type="entry name" value="CDP-OH_PTrfase_TM_dom"/>
</dbReference>
<keyword evidence="1" id="KW-0812">Transmembrane</keyword>
<dbReference type="Proteomes" id="UP000199223">
    <property type="component" value="Unassembled WGS sequence"/>
</dbReference>